<evidence type="ECO:0000256" key="1">
    <source>
        <dbReference type="SAM" id="Phobius"/>
    </source>
</evidence>
<dbReference type="InterPro" id="IPR013216">
    <property type="entry name" value="Methyltransf_11"/>
</dbReference>
<accession>A0A4U1BSQ7</accession>
<dbReference type="Gene3D" id="3.40.50.150">
    <property type="entry name" value="Vaccinia Virus protein VP39"/>
    <property type="match status" value="1"/>
</dbReference>
<keyword evidence="4" id="KW-1185">Reference proteome</keyword>
<sequence length="265" mass="29903">MGGIMGLITLGHATECNMRNIQAWRPSKFVYRQGRLRASPDPAEVAPGSRLMAGRIAEFYHQRLPTYARGELLDLGCGQVPLFQSYRERVSGVTCIDWQHCRHEHCHLDQEWDLNQPLPVADAQFDTVILSDVLEHVTEPQQLIAEIARVLKPEGHLLLNVPFFYCIHERPHDYYRYTEFALRRFMLQAGLTVEELTPLGGSLEVMADMLAKHLQFIPLVGSLLASCVVWITQALCGLTPLKRFSGKSAEAFPYGYALVARKPAS</sequence>
<reference evidence="3 4" key="1">
    <citation type="submission" date="2019-04" db="EMBL/GenBank/DDBJ databases">
        <authorList>
            <person name="Hwang J.C."/>
        </authorList>
    </citation>
    <scope>NUCLEOTIDE SEQUENCE [LARGE SCALE GENOMIC DNA]</scope>
    <source>
        <strain evidence="3 4">IMCC35002</strain>
    </source>
</reference>
<dbReference type="Pfam" id="PF08241">
    <property type="entry name" value="Methyltransf_11"/>
    <property type="match status" value="1"/>
</dbReference>
<keyword evidence="1" id="KW-1133">Transmembrane helix</keyword>
<dbReference type="AlphaFoldDB" id="A0A4U1BSQ7"/>
<dbReference type="Proteomes" id="UP000305675">
    <property type="component" value="Unassembled WGS sequence"/>
</dbReference>
<dbReference type="GO" id="GO:0032259">
    <property type="term" value="P:methylation"/>
    <property type="evidence" value="ECO:0007669"/>
    <property type="project" value="UniProtKB-KW"/>
</dbReference>
<dbReference type="EMBL" id="SWCJ01000001">
    <property type="protein sequence ID" value="TKB58400.1"/>
    <property type="molecule type" value="Genomic_DNA"/>
</dbReference>
<feature type="domain" description="Methyltransferase type 11" evidence="2">
    <location>
        <begin position="73"/>
        <end position="158"/>
    </location>
</feature>
<dbReference type="OrthoDB" id="323463at2"/>
<evidence type="ECO:0000313" key="3">
    <source>
        <dbReference type="EMBL" id="TKB58400.1"/>
    </source>
</evidence>
<name>A0A4U1BSQ7_9GAMM</name>
<dbReference type="GO" id="GO:0008757">
    <property type="term" value="F:S-adenosylmethionine-dependent methyltransferase activity"/>
    <property type="evidence" value="ECO:0007669"/>
    <property type="project" value="InterPro"/>
</dbReference>
<keyword evidence="1" id="KW-0812">Transmembrane</keyword>
<dbReference type="InterPro" id="IPR029063">
    <property type="entry name" value="SAM-dependent_MTases_sf"/>
</dbReference>
<proteinExistence type="predicted"/>
<evidence type="ECO:0000313" key="4">
    <source>
        <dbReference type="Proteomes" id="UP000305675"/>
    </source>
</evidence>
<keyword evidence="1" id="KW-0472">Membrane</keyword>
<keyword evidence="3" id="KW-0808">Transferase</keyword>
<gene>
    <name evidence="3" type="ORF">FCL42_01245</name>
</gene>
<dbReference type="SUPFAM" id="SSF53335">
    <property type="entry name" value="S-adenosyl-L-methionine-dependent methyltransferases"/>
    <property type="match status" value="1"/>
</dbReference>
<dbReference type="CDD" id="cd02440">
    <property type="entry name" value="AdoMet_MTases"/>
    <property type="match status" value="1"/>
</dbReference>
<comment type="caution">
    <text evidence="3">The sequence shown here is derived from an EMBL/GenBank/DDBJ whole genome shotgun (WGS) entry which is preliminary data.</text>
</comment>
<keyword evidence="3" id="KW-0489">Methyltransferase</keyword>
<feature type="transmembrane region" description="Helical" evidence="1">
    <location>
        <begin position="216"/>
        <end position="238"/>
    </location>
</feature>
<protein>
    <submittedName>
        <fullName evidence="3">Class I SAM-dependent methyltransferase</fullName>
    </submittedName>
</protein>
<evidence type="ECO:0000259" key="2">
    <source>
        <dbReference type="Pfam" id="PF08241"/>
    </source>
</evidence>
<organism evidence="3 4">
    <name type="scientific">Ferrimonas aestuarii</name>
    <dbReference type="NCBI Taxonomy" id="2569539"/>
    <lineage>
        <taxon>Bacteria</taxon>
        <taxon>Pseudomonadati</taxon>
        <taxon>Pseudomonadota</taxon>
        <taxon>Gammaproteobacteria</taxon>
        <taxon>Alteromonadales</taxon>
        <taxon>Ferrimonadaceae</taxon>
        <taxon>Ferrimonas</taxon>
    </lineage>
</organism>